<protein>
    <submittedName>
        <fullName evidence="1">Uncharacterized protein</fullName>
    </submittedName>
</protein>
<keyword evidence="2" id="KW-1185">Reference proteome</keyword>
<name>A0AAV7UHQ0_PLEWA</name>
<sequence length="226" mass="25028">MPPSGILPRRQYRDSVTEPHRVAARSRTLPEAARARTCPQTLGTMCVSAPARPQFRVSVSTVPSAQHSQVNSNFKMVIGSVAARCTRPNEVEFPFHRESKSQTLKAVLLSARYCADGDPELWPRWSRNTPCSQSLRASTSPRRFRKRAAAGRNSVWLCDAVSILPARENSAGRHLVTFCERGSFSRAWALYATCVRAPGDPVPLLDSAKRAAVILPLDPSLVFHHR</sequence>
<organism evidence="1 2">
    <name type="scientific">Pleurodeles waltl</name>
    <name type="common">Iberian ribbed newt</name>
    <dbReference type="NCBI Taxonomy" id="8319"/>
    <lineage>
        <taxon>Eukaryota</taxon>
        <taxon>Metazoa</taxon>
        <taxon>Chordata</taxon>
        <taxon>Craniata</taxon>
        <taxon>Vertebrata</taxon>
        <taxon>Euteleostomi</taxon>
        <taxon>Amphibia</taxon>
        <taxon>Batrachia</taxon>
        <taxon>Caudata</taxon>
        <taxon>Salamandroidea</taxon>
        <taxon>Salamandridae</taxon>
        <taxon>Pleurodelinae</taxon>
        <taxon>Pleurodeles</taxon>
    </lineage>
</organism>
<dbReference type="Proteomes" id="UP001066276">
    <property type="component" value="Chromosome 3_1"/>
</dbReference>
<dbReference type="AlphaFoldDB" id="A0AAV7UHQ0"/>
<proteinExistence type="predicted"/>
<accession>A0AAV7UHQ0</accession>
<comment type="caution">
    <text evidence="1">The sequence shown here is derived from an EMBL/GenBank/DDBJ whole genome shotgun (WGS) entry which is preliminary data.</text>
</comment>
<reference evidence="1" key="1">
    <citation type="journal article" date="2022" name="bioRxiv">
        <title>Sequencing and chromosome-scale assembly of the giantPleurodeles waltlgenome.</title>
        <authorList>
            <person name="Brown T."/>
            <person name="Elewa A."/>
            <person name="Iarovenko S."/>
            <person name="Subramanian E."/>
            <person name="Araus A.J."/>
            <person name="Petzold A."/>
            <person name="Susuki M."/>
            <person name="Suzuki K.-i.T."/>
            <person name="Hayashi T."/>
            <person name="Toyoda A."/>
            <person name="Oliveira C."/>
            <person name="Osipova E."/>
            <person name="Leigh N.D."/>
            <person name="Simon A."/>
            <person name="Yun M.H."/>
        </authorList>
    </citation>
    <scope>NUCLEOTIDE SEQUENCE</scope>
    <source>
        <strain evidence="1">20211129_DDA</strain>
        <tissue evidence="1">Liver</tissue>
    </source>
</reference>
<evidence type="ECO:0000313" key="2">
    <source>
        <dbReference type="Proteomes" id="UP001066276"/>
    </source>
</evidence>
<gene>
    <name evidence="1" type="ORF">NDU88_003942</name>
</gene>
<evidence type="ECO:0000313" key="1">
    <source>
        <dbReference type="EMBL" id="KAJ1187163.1"/>
    </source>
</evidence>
<dbReference type="EMBL" id="JANPWB010000005">
    <property type="protein sequence ID" value="KAJ1187163.1"/>
    <property type="molecule type" value="Genomic_DNA"/>
</dbReference>